<dbReference type="Pfam" id="PF13416">
    <property type="entry name" value="SBP_bac_8"/>
    <property type="match status" value="1"/>
</dbReference>
<evidence type="ECO:0000256" key="3">
    <source>
        <dbReference type="ARBA" id="ARBA00022448"/>
    </source>
</evidence>
<dbReference type="PANTHER" id="PTHR43649">
    <property type="entry name" value="ARABINOSE-BINDING PROTEIN-RELATED"/>
    <property type="match status" value="1"/>
</dbReference>
<dbReference type="AlphaFoldDB" id="A0A8J6J7I1"/>
<evidence type="ECO:0000256" key="1">
    <source>
        <dbReference type="ARBA" id="ARBA00004196"/>
    </source>
</evidence>
<dbReference type="GO" id="GO:0030313">
    <property type="term" value="C:cell envelope"/>
    <property type="evidence" value="ECO:0007669"/>
    <property type="project" value="UniProtKB-SubCell"/>
</dbReference>
<feature type="chain" id="PRO_5035255695" evidence="6">
    <location>
        <begin position="19"/>
        <end position="470"/>
    </location>
</feature>
<evidence type="ECO:0000256" key="2">
    <source>
        <dbReference type="ARBA" id="ARBA00008520"/>
    </source>
</evidence>
<name>A0A8J6J7I1_9FIRM</name>
<comment type="caution">
    <text evidence="7">The sequence shown here is derived from an EMBL/GenBank/DDBJ whole genome shotgun (WGS) entry which is preliminary data.</text>
</comment>
<evidence type="ECO:0000313" key="8">
    <source>
        <dbReference type="Proteomes" id="UP000628736"/>
    </source>
</evidence>
<proteinExistence type="inferred from homology"/>
<dbReference type="InterPro" id="IPR006059">
    <property type="entry name" value="SBP"/>
</dbReference>
<protein>
    <submittedName>
        <fullName evidence="7">Extracellular solute-binding protein</fullName>
    </submittedName>
</protein>
<feature type="compositionally biased region" description="Low complexity" evidence="5">
    <location>
        <begin position="31"/>
        <end position="48"/>
    </location>
</feature>
<sequence length="470" mass="50293">MKKVLSIVLALAMTMSLAACGGKDKPDDSKGSASSGAGTSASTPSTSGEPVEVLWWTAFGQANVDHLQKVIDAFNESQDAYHVTIEYQGNQTELNAKLGSTAQADLPSMFSGPVENVAMYATAEYCVPLQGFIDADTNGWPELESTWEAIRTAYCDNEGNQVGYPVGYSYPGIYYNADMLAEAGIDPKEIKSFNDLYDACVKLVEGGYTTYGVGFHPDGFYFNAALGREGLQAYNNNNGLGSERITECLYTKDAKVHDAIYNMLDVYQKLHAEKLCVAYGSDYQAEVIPQMASGDCAMFMGVVSMTTKILDAANGAFEVGIIPMISATEAGMNSGEPAGGTGLWICNTGDTAEQQGAYEFIKFASTGEQAASFAVATGYLAPNQESYTSDTYNDYVANTFPAVTGVYESLAASDDSATNPYIPISNEMKVANKLAIETVSSDPKANIDDVIKTAEETIQEAIDLYNMSNP</sequence>
<evidence type="ECO:0000256" key="6">
    <source>
        <dbReference type="SAM" id="SignalP"/>
    </source>
</evidence>
<dbReference type="EMBL" id="JACOPO010000002">
    <property type="protein sequence ID" value="MBC5722126.1"/>
    <property type="molecule type" value="Genomic_DNA"/>
</dbReference>
<evidence type="ECO:0000256" key="4">
    <source>
        <dbReference type="ARBA" id="ARBA00022729"/>
    </source>
</evidence>
<comment type="similarity">
    <text evidence="2">Belongs to the bacterial solute-binding protein 1 family.</text>
</comment>
<keyword evidence="8" id="KW-1185">Reference proteome</keyword>
<gene>
    <name evidence="7" type="ORF">H8S11_04760</name>
</gene>
<comment type="subcellular location">
    <subcellularLocation>
        <location evidence="1">Cell envelope</location>
    </subcellularLocation>
</comment>
<evidence type="ECO:0000313" key="7">
    <source>
        <dbReference type="EMBL" id="MBC5722126.1"/>
    </source>
</evidence>
<keyword evidence="3" id="KW-0813">Transport</keyword>
<dbReference type="InterPro" id="IPR050490">
    <property type="entry name" value="Bact_solute-bd_prot1"/>
</dbReference>
<feature type="region of interest" description="Disordered" evidence="5">
    <location>
        <begin position="22"/>
        <end position="48"/>
    </location>
</feature>
<evidence type="ECO:0000256" key="5">
    <source>
        <dbReference type="SAM" id="MobiDB-lite"/>
    </source>
</evidence>
<dbReference type="Proteomes" id="UP000628736">
    <property type="component" value="Unassembled WGS sequence"/>
</dbReference>
<accession>A0A8J6J7I1</accession>
<feature type="signal peptide" evidence="6">
    <location>
        <begin position="1"/>
        <end position="18"/>
    </location>
</feature>
<dbReference type="PANTHER" id="PTHR43649:SF31">
    <property type="entry name" value="SN-GLYCEROL-3-PHOSPHATE-BINDING PERIPLASMIC PROTEIN UGPB"/>
    <property type="match status" value="1"/>
</dbReference>
<dbReference type="Gene3D" id="3.40.190.10">
    <property type="entry name" value="Periplasmic binding protein-like II"/>
    <property type="match status" value="2"/>
</dbReference>
<dbReference type="SUPFAM" id="SSF53850">
    <property type="entry name" value="Periplasmic binding protein-like II"/>
    <property type="match status" value="1"/>
</dbReference>
<dbReference type="RefSeq" id="WP_147572856.1">
    <property type="nucleotide sequence ID" value="NZ_JACOPO010000002.1"/>
</dbReference>
<reference evidence="7" key="1">
    <citation type="submission" date="2020-08" db="EMBL/GenBank/DDBJ databases">
        <title>Genome public.</title>
        <authorList>
            <person name="Liu C."/>
            <person name="Sun Q."/>
        </authorList>
    </citation>
    <scope>NUCLEOTIDE SEQUENCE</scope>
    <source>
        <strain evidence="7">NSJ-23</strain>
    </source>
</reference>
<dbReference type="PROSITE" id="PS51257">
    <property type="entry name" value="PROKAR_LIPOPROTEIN"/>
    <property type="match status" value="1"/>
</dbReference>
<keyword evidence="4 6" id="KW-0732">Signal</keyword>
<organism evidence="7 8">
    <name type="scientific">Flintibacter hominis</name>
    <dbReference type="NCBI Taxonomy" id="2763048"/>
    <lineage>
        <taxon>Bacteria</taxon>
        <taxon>Bacillati</taxon>
        <taxon>Bacillota</taxon>
        <taxon>Clostridia</taxon>
        <taxon>Eubacteriales</taxon>
        <taxon>Flintibacter</taxon>
    </lineage>
</organism>